<organism evidence="7 8">
    <name type="scientific">Pseudoalteromonas luteoviolacea</name>
    <dbReference type="NCBI Taxonomy" id="43657"/>
    <lineage>
        <taxon>Bacteria</taxon>
        <taxon>Pseudomonadati</taxon>
        <taxon>Pseudomonadota</taxon>
        <taxon>Gammaproteobacteria</taxon>
        <taxon>Alteromonadales</taxon>
        <taxon>Pseudoalteromonadaceae</taxon>
        <taxon>Pseudoalteromonas</taxon>
    </lineage>
</organism>
<evidence type="ECO:0000256" key="2">
    <source>
        <dbReference type="ARBA" id="ARBA00022679"/>
    </source>
</evidence>
<keyword evidence="4 7" id="KW-0418">Kinase</keyword>
<dbReference type="InterPro" id="IPR002173">
    <property type="entry name" value="Carboh/pur_kinase_PfkB_CS"/>
</dbReference>
<dbReference type="Gene3D" id="3.40.1190.20">
    <property type="match status" value="1"/>
</dbReference>
<keyword evidence="3" id="KW-0547">Nucleotide-binding</keyword>
<comment type="similarity">
    <text evidence="1">Belongs to the carbohydrate kinase PfkB family.</text>
</comment>
<keyword evidence="5" id="KW-0067">ATP-binding</keyword>
<evidence type="ECO:0000313" key="7">
    <source>
        <dbReference type="EMBL" id="KID55849.1"/>
    </source>
</evidence>
<keyword evidence="2" id="KW-0808">Transferase</keyword>
<dbReference type="InterPro" id="IPR011611">
    <property type="entry name" value="PfkB_dom"/>
</dbReference>
<feature type="domain" description="Carbohydrate kinase PfkB" evidence="6">
    <location>
        <begin position="2"/>
        <end position="310"/>
    </location>
</feature>
<accession>A0A0C1MG65</accession>
<name>A0A0C1MG65_9GAMM</name>
<dbReference type="InterPro" id="IPR050306">
    <property type="entry name" value="PfkB_Carbo_kinase"/>
</dbReference>
<dbReference type="EMBL" id="JWIC01000007">
    <property type="protein sequence ID" value="KID55849.1"/>
    <property type="molecule type" value="Genomic_DNA"/>
</dbReference>
<dbReference type="AlphaFoldDB" id="A0A0C1MG65"/>
<dbReference type="Proteomes" id="UP000031327">
    <property type="component" value="Unassembled WGS sequence"/>
</dbReference>
<dbReference type="RefSeq" id="WP_039610421.1">
    <property type="nucleotide sequence ID" value="NZ_JWIC01000007.1"/>
</dbReference>
<dbReference type="PROSITE" id="PS00583">
    <property type="entry name" value="PFKB_KINASES_1"/>
    <property type="match status" value="1"/>
</dbReference>
<sequence>MSVVCFGEALIDFLSDGGTPESFTKYAGGAPANVSVAVAKQGVESTFCGMLGDDMFGHFLKDELSGHQVNTQFVKFTSEAKTALAFVSLDSEGERSFSFYRPPAADLLFRAEDFEDNMFEQGTILHVCSNSLTEKNIYLSTVTALEKAKQHGLIKSFDMNLRENLWPSMNHCLDRIWHIMSQSDVVKLSKEELIFLNTHAHPSKDEQNTIEAILSSQVKLLIITDGANDIRYFTAQFSGYITPPKVNAVDTTAGGDAFVGGLLADMTRKLSQTSFTDIVSCEAKILDLVNFSAKCGAYAVTRYGSFSSLPSHHDID</sequence>
<gene>
    <name evidence="7" type="ORF">JF50_16000</name>
</gene>
<dbReference type="CDD" id="cd01167">
    <property type="entry name" value="bac_FRK"/>
    <property type="match status" value="1"/>
</dbReference>
<dbReference type="PANTHER" id="PTHR43085">
    <property type="entry name" value="HEXOKINASE FAMILY MEMBER"/>
    <property type="match status" value="1"/>
</dbReference>
<reference evidence="7 8" key="1">
    <citation type="submission" date="2014-12" db="EMBL/GenBank/DDBJ databases">
        <title>Draft Genome Sequence of Pseudoalteromonas luteoviolacea HI1.</title>
        <authorList>
            <person name="Asahina A.Y."/>
            <person name="Hadfield M.G."/>
        </authorList>
    </citation>
    <scope>NUCLEOTIDE SEQUENCE [LARGE SCALE GENOMIC DNA]</scope>
    <source>
        <strain evidence="7 8">HI1</strain>
    </source>
</reference>
<evidence type="ECO:0000256" key="4">
    <source>
        <dbReference type="ARBA" id="ARBA00022777"/>
    </source>
</evidence>
<evidence type="ECO:0000259" key="6">
    <source>
        <dbReference type="Pfam" id="PF00294"/>
    </source>
</evidence>
<evidence type="ECO:0000256" key="1">
    <source>
        <dbReference type="ARBA" id="ARBA00010688"/>
    </source>
</evidence>
<evidence type="ECO:0000256" key="3">
    <source>
        <dbReference type="ARBA" id="ARBA00022741"/>
    </source>
</evidence>
<protein>
    <submittedName>
        <fullName evidence="7">Fructokinase</fullName>
    </submittedName>
</protein>
<dbReference type="PANTHER" id="PTHR43085:SF1">
    <property type="entry name" value="PSEUDOURIDINE KINASE-RELATED"/>
    <property type="match status" value="1"/>
</dbReference>
<dbReference type="Pfam" id="PF00294">
    <property type="entry name" value="PfkB"/>
    <property type="match status" value="1"/>
</dbReference>
<dbReference type="OrthoDB" id="9779730at2"/>
<proteinExistence type="inferred from homology"/>
<comment type="caution">
    <text evidence="7">The sequence shown here is derived from an EMBL/GenBank/DDBJ whole genome shotgun (WGS) entry which is preliminary data.</text>
</comment>
<dbReference type="SUPFAM" id="SSF53613">
    <property type="entry name" value="Ribokinase-like"/>
    <property type="match status" value="1"/>
</dbReference>
<dbReference type="GO" id="GO:0005524">
    <property type="term" value="F:ATP binding"/>
    <property type="evidence" value="ECO:0007669"/>
    <property type="project" value="UniProtKB-KW"/>
</dbReference>
<dbReference type="InterPro" id="IPR029056">
    <property type="entry name" value="Ribokinase-like"/>
</dbReference>
<evidence type="ECO:0000313" key="8">
    <source>
        <dbReference type="Proteomes" id="UP000031327"/>
    </source>
</evidence>
<evidence type="ECO:0000256" key="5">
    <source>
        <dbReference type="ARBA" id="ARBA00022840"/>
    </source>
</evidence>
<dbReference type="PROSITE" id="PS00584">
    <property type="entry name" value="PFKB_KINASES_2"/>
    <property type="match status" value="1"/>
</dbReference>
<dbReference type="GO" id="GO:0016301">
    <property type="term" value="F:kinase activity"/>
    <property type="evidence" value="ECO:0007669"/>
    <property type="project" value="UniProtKB-KW"/>
</dbReference>